<evidence type="ECO:0000256" key="1">
    <source>
        <dbReference type="SAM" id="MobiDB-lite"/>
    </source>
</evidence>
<proteinExistence type="predicted"/>
<feature type="compositionally biased region" description="Basic and acidic residues" evidence="1">
    <location>
        <begin position="209"/>
        <end position="238"/>
    </location>
</feature>
<feature type="region of interest" description="Disordered" evidence="1">
    <location>
        <begin position="206"/>
        <end position="238"/>
    </location>
</feature>
<comment type="caution">
    <text evidence="2">The sequence shown here is derived from an EMBL/GenBank/DDBJ whole genome shotgun (WGS) entry which is preliminary data.</text>
</comment>
<dbReference type="EMBL" id="JAFCNB010000016">
    <property type="protein sequence ID" value="MBP2707066.1"/>
    <property type="molecule type" value="Genomic_DNA"/>
</dbReference>
<sequence length="238" mass="25589">MFGRRRRAEEERATAVSKPVSGEESSASARTTGPWDGQDDYPEGERVDLGGLRLPVGPGFEIQLSMTGDQIDGAIVLVEESALQLHAFAAPRRSGIWDEVRAELAREVAAVGGTVTEQDGPFGAELAARVPAQGQASQGAQQGPQPVRYLGVDGPRWFLRAVISGRAAVDPSAAGILEDVVRGTVVIRGDEPMPPREPIQLRLPAEARQAMEQHAAEQAGRQDDLRPFERGPEISEIR</sequence>
<gene>
    <name evidence="2" type="ORF">JOL79_25095</name>
</gene>
<name>A0A941AKC4_9ACTN</name>
<reference evidence="2" key="1">
    <citation type="submission" date="2021-02" db="EMBL/GenBank/DDBJ databases">
        <title>Draft genome sequence of Microbispora sp. RL4-1S isolated from rice leaves in Thailand.</title>
        <authorList>
            <person name="Muangham S."/>
            <person name="Duangmal K."/>
        </authorList>
    </citation>
    <scope>NUCLEOTIDE SEQUENCE</scope>
    <source>
        <strain evidence="2">RL4-1S</strain>
    </source>
</reference>
<dbReference type="InterPro" id="IPR022183">
    <property type="entry name" value="DUF3710"/>
</dbReference>
<protein>
    <submittedName>
        <fullName evidence="2">DUF3710 domain-containing protein</fullName>
    </submittedName>
</protein>
<dbReference type="AlphaFoldDB" id="A0A941AKC4"/>
<dbReference type="Pfam" id="PF12502">
    <property type="entry name" value="DUF3710"/>
    <property type="match status" value="1"/>
</dbReference>
<dbReference type="Proteomes" id="UP000674234">
    <property type="component" value="Unassembled WGS sequence"/>
</dbReference>
<organism evidence="2 3">
    <name type="scientific">Microbispora oryzae</name>
    <dbReference type="NCBI Taxonomy" id="2806554"/>
    <lineage>
        <taxon>Bacteria</taxon>
        <taxon>Bacillati</taxon>
        <taxon>Actinomycetota</taxon>
        <taxon>Actinomycetes</taxon>
        <taxon>Streptosporangiales</taxon>
        <taxon>Streptosporangiaceae</taxon>
        <taxon>Microbispora</taxon>
    </lineage>
</organism>
<evidence type="ECO:0000313" key="2">
    <source>
        <dbReference type="EMBL" id="MBP2707066.1"/>
    </source>
</evidence>
<evidence type="ECO:0000313" key="3">
    <source>
        <dbReference type="Proteomes" id="UP000674234"/>
    </source>
</evidence>
<accession>A0A941AKC4</accession>
<keyword evidence="3" id="KW-1185">Reference proteome</keyword>
<feature type="region of interest" description="Disordered" evidence="1">
    <location>
        <begin position="1"/>
        <end position="50"/>
    </location>
</feature>